<feature type="region of interest" description="Disordered" evidence="1">
    <location>
        <begin position="88"/>
        <end position="126"/>
    </location>
</feature>
<protein>
    <submittedName>
        <fullName evidence="2">Uncharacterized protein</fullName>
    </submittedName>
</protein>
<reference evidence="2" key="1">
    <citation type="submission" date="2022-12" db="EMBL/GenBank/DDBJ databases">
        <authorList>
            <person name="Webb A."/>
        </authorList>
    </citation>
    <scope>NUCLEOTIDE SEQUENCE</scope>
    <source>
        <strain evidence="2">Hp1</strain>
    </source>
</reference>
<accession>A0AAV0UEN8</accession>
<dbReference type="EMBL" id="CANTFL010001211">
    <property type="protein sequence ID" value="CAI5733915.1"/>
    <property type="molecule type" value="Genomic_DNA"/>
</dbReference>
<dbReference type="Proteomes" id="UP001162031">
    <property type="component" value="Unassembled WGS sequence"/>
</dbReference>
<keyword evidence="3" id="KW-1185">Reference proteome</keyword>
<evidence type="ECO:0000313" key="3">
    <source>
        <dbReference type="Proteomes" id="UP001162031"/>
    </source>
</evidence>
<organism evidence="2 3">
    <name type="scientific">Hyaloperonospora brassicae</name>
    <name type="common">Brassica downy mildew</name>
    <name type="synonym">Peronospora brassicae</name>
    <dbReference type="NCBI Taxonomy" id="162125"/>
    <lineage>
        <taxon>Eukaryota</taxon>
        <taxon>Sar</taxon>
        <taxon>Stramenopiles</taxon>
        <taxon>Oomycota</taxon>
        <taxon>Peronosporomycetes</taxon>
        <taxon>Peronosporales</taxon>
        <taxon>Peronosporaceae</taxon>
        <taxon>Hyaloperonospora</taxon>
    </lineage>
</organism>
<evidence type="ECO:0000256" key="1">
    <source>
        <dbReference type="SAM" id="MobiDB-lite"/>
    </source>
</evidence>
<proteinExistence type="predicted"/>
<name>A0AAV0UEN8_HYABA</name>
<sequence length="126" mass="14311">MGHVDIVTLLQAITEGFEEADLDKVMVEEERGEEAAPKMEPLTFDTKFERVPSNSLFGFATKADGPVLPHQQEKKVDELRRQLGDATALVSAESDEVEKENENSKTEEVQMLQRQLEVNPDHEEWE</sequence>
<evidence type="ECO:0000313" key="2">
    <source>
        <dbReference type="EMBL" id="CAI5733915.1"/>
    </source>
</evidence>
<gene>
    <name evidence="2" type="ORF">HBR001_LOCUS5994</name>
</gene>
<comment type="caution">
    <text evidence="2">The sequence shown here is derived from an EMBL/GenBank/DDBJ whole genome shotgun (WGS) entry which is preliminary data.</text>
</comment>
<dbReference type="AlphaFoldDB" id="A0AAV0UEN8"/>